<evidence type="ECO:0000313" key="2">
    <source>
        <dbReference type="EMBL" id="SVA96009.1"/>
    </source>
</evidence>
<dbReference type="Pfam" id="PF07883">
    <property type="entry name" value="Cupin_2"/>
    <property type="match status" value="1"/>
</dbReference>
<gene>
    <name evidence="2" type="ORF">METZ01_LOCUS148863</name>
</gene>
<dbReference type="InterPro" id="IPR052535">
    <property type="entry name" value="Bacilysin_H2HPP_isomerase"/>
</dbReference>
<dbReference type="Gene3D" id="2.60.120.10">
    <property type="entry name" value="Jelly Rolls"/>
    <property type="match status" value="1"/>
</dbReference>
<dbReference type="EMBL" id="UINC01023741">
    <property type="protein sequence ID" value="SVA96009.1"/>
    <property type="molecule type" value="Genomic_DNA"/>
</dbReference>
<organism evidence="2">
    <name type="scientific">marine metagenome</name>
    <dbReference type="NCBI Taxonomy" id="408172"/>
    <lineage>
        <taxon>unclassified sequences</taxon>
        <taxon>metagenomes</taxon>
        <taxon>ecological metagenomes</taxon>
    </lineage>
</organism>
<dbReference type="PANTHER" id="PTHR40112:SF1">
    <property type="entry name" value="H2HPP ISOMERASE"/>
    <property type="match status" value="1"/>
</dbReference>
<dbReference type="SUPFAM" id="SSF51182">
    <property type="entry name" value="RmlC-like cupins"/>
    <property type="match status" value="1"/>
</dbReference>
<evidence type="ECO:0000259" key="1">
    <source>
        <dbReference type="Pfam" id="PF07883"/>
    </source>
</evidence>
<dbReference type="InterPro" id="IPR011051">
    <property type="entry name" value="RmlC_Cupin_sf"/>
</dbReference>
<name>A0A382A3R1_9ZZZZ</name>
<dbReference type="InterPro" id="IPR013096">
    <property type="entry name" value="Cupin_2"/>
</dbReference>
<dbReference type="InterPro" id="IPR014710">
    <property type="entry name" value="RmlC-like_jellyroll"/>
</dbReference>
<proteinExistence type="predicted"/>
<sequence length="123" mass="13441">MPFVSSTKLPKIELFPGAMSGIIAGEQIMFSFLEMEEGSQVPAHSHPHEQAGLVLEGKLQFKIGTEEKIMGPGDAFIVPANMVHSGTVLEGPAKVLDAFSPLREDYLKSYNEYTQTSGNTIWD</sequence>
<dbReference type="CDD" id="cd02238">
    <property type="entry name" value="cupin_KdgF"/>
    <property type="match status" value="1"/>
</dbReference>
<protein>
    <recommendedName>
        <fullName evidence="1">Cupin type-2 domain-containing protein</fullName>
    </recommendedName>
</protein>
<feature type="domain" description="Cupin type-2" evidence="1">
    <location>
        <begin position="33"/>
        <end position="98"/>
    </location>
</feature>
<accession>A0A382A3R1</accession>
<dbReference type="PANTHER" id="PTHR40112">
    <property type="entry name" value="H2HPP ISOMERASE"/>
    <property type="match status" value="1"/>
</dbReference>
<dbReference type="AlphaFoldDB" id="A0A382A3R1"/>
<reference evidence="2" key="1">
    <citation type="submission" date="2018-05" db="EMBL/GenBank/DDBJ databases">
        <authorList>
            <person name="Lanie J.A."/>
            <person name="Ng W.-L."/>
            <person name="Kazmierczak K.M."/>
            <person name="Andrzejewski T.M."/>
            <person name="Davidsen T.M."/>
            <person name="Wayne K.J."/>
            <person name="Tettelin H."/>
            <person name="Glass J.I."/>
            <person name="Rusch D."/>
            <person name="Podicherti R."/>
            <person name="Tsui H.-C.T."/>
            <person name="Winkler M.E."/>
        </authorList>
    </citation>
    <scope>NUCLEOTIDE SEQUENCE</scope>
</reference>